<dbReference type="HOGENOM" id="CLU_3109642_0_0_1"/>
<keyword evidence="3" id="KW-1185">Reference proteome</keyword>
<protein>
    <submittedName>
        <fullName evidence="2">Uncharacterized protein</fullName>
    </submittedName>
</protein>
<feature type="region of interest" description="Disordered" evidence="1">
    <location>
        <begin position="1"/>
        <end position="31"/>
    </location>
</feature>
<evidence type="ECO:0000256" key="1">
    <source>
        <dbReference type="SAM" id="MobiDB-lite"/>
    </source>
</evidence>
<sequence length="51" mass="5408">MGRHVDDGGSCNGSAAARTSGVNGDGSIGSKNYHACVSMRLVRPERWCVRE</sequence>
<reference evidence="2" key="1">
    <citation type="submission" date="2015-04" db="UniProtKB">
        <authorList>
            <consortium name="EnsemblPlants"/>
        </authorList>
    </citation>
    <scope>IDENTIFICATION</scope>
</reference>
<dbReference type="Gramene" id="OGLUM07G10560.1">
    <property type="protein sequence ID" value="OGLUM07G10560.1"/>
    <property type="gene ID" value="OGLUM07G10560"/>
</dbReference>
<name>A0A0E0AIJ8_9ORYZ</name>
<dbReference type="EnsemblPlants" id="OGLUM07G10560.1">
    <property type="protein sequence ID" value="OGLUM07G10560.1"/>
    <property type="gene ID" value="OGLUM07G10560"/>
</dbReference>
<dbReference type="AlphaFoldDB" id="A0A0E0AIJ8"/>
<accession>A0A0E0AIJ8</accession>
<evidence type="ECO:0000313" key="2">
    <source>
        <dbReference type="EnsemblPlants" id="OGLUM07G10560.1"/>
    </source>
</evidence>
<proteinExistence type="predicted"/>
<reference evidence="2" key="2">
    <citation type="submission" date="2018-05" db="EMBL/GenBank/DDBJ databases">
        <title>OgluRS3 (Oryza glumaepatula Reference Sequence Version 3).</title>
        <authorList>
            <person name="Zhang J."/>
            <person name="Kudrna D."/>
            <person name="Lee S."/>
            <person name="Talag J."/>
            <person name="Welchert J."/>
            <person name="Wing R.A."/>
        </authorList>
    </citation>
    <scope>NUCLEOTIDE SEQUENCE [LARGE SCALE GENOMIC DNA]</scope>
</reference>
<dbReference type="Proteomes" id="UP000026961">
    <property type="component" value="Chromosome 7"/>
</dbReference>
<organism evidence="2">
    <name type="scientific">Oryza glumipatula</name>
    <dbReference type="NCBI Taxonomy" id="40148"/>
    <lineage>
        <taxon>Eukaryota</taxon>
        <taxon>Viridiplantae</taxon>
        <taxon>Streptophyta</taxon>
        <taxon>Embryophyta</taxon>
        <taxon>Tracheophyta</taxon>
        <taxon>Spermatophyta</taxon>
        <taxon>Magnoliopsida</taxon>
        <taxon>Liliopsida</taxon>
        <taxon>Poales</taxon>
        <taxon>Poaceae</taxon>
        <taxon>BOP clade</taxon>
        <taxon>Oryzoideae</taxon>
        <taxon>Oryzeae</taxon>
        <taxon>Oryzinae</taxon>
        <taxon>Oryza</taxon>
    </lineage>
</organism>
<evidence type="ECO:0000313" key="3">
    <source>
        <dbReference type="Proteomes" id="UP000026961"/>
    </source>
</evidence>